<proteinExistence type="predicted"/>
<dbReference type="EMBL" id="JAMQOL010000072">
    <property type="protein sequence ID" value="MCM4084149.1"/>
    <property type="molecule type" value="Genomic_DNA"/>
</dbReference>
<dbReference type="Pfam" id="PF13581">
    <property type="entry name" value="HATPase_c_2"/>
    <property type="match status" value="1"/>
</dbReference>
<dbReference type="GO" id="GO:0005524">
    <property type="term" value="F:ATP binding"/>
    <property type="evidence" value="ECO:0007669"/>
    <property type="project" value="UniProtKB-KW"/>
</dbReference>
<feature type="domain" description="Histidine kinase/HSP90-like ATPase" evidence="2">
    <location>
        <begin position="55"/>
        <end position="167"/>
    </location>
</feature>
<sequence>MHSLEADDARLLREIARRCIVCLARGISMSMTGWEMRQVPVIDEEIARWTLDQPPELAAVRAALQRVLSERLQKSTVDLDDLAERLLIVATELAGNALRHAQPPTVVALLRADGHLIVDVIDNQPGTEPVADSHRRPGEGGLGLPLAEHLAEDVGWFPADGRKHVWAQFTIPSAGTGASSTSFR</sequence>
<name>A0ABT0YDM0_9ACTN</name>
<keyword evidence="4" id="KW-1185">Reference proteome</keyword>
<dbReference type="PANTHER" id="PTHR35526">
    <property type="entry name" value="ANTI-SIGMA-F FACTOR RSBW-RELATED"/>
    <property type="match status" value="1"/>
</dbReference>
<dbReference type="InterPro" id="IPR050267">
    <property type="entry name" value="Anti-sigma-factor_SerPK"/>
</dbReference>
<keyword evidence="1" id="KW-0808">Transferase</keyword>
<dbReference type="InterPro" id="IPR036890">
    <property type="entry name" value="HATPase_C_sf"/>
</dbReference>
<organism evidence="3 4">
    <name type="scientific">Paractinoplanes hotanensis</name>
    <dbReference type="NCBI Taxonomy" id="2906497"/>
    <lineage>
        <taxon>Bacteria</taxon>
        <taxon>Bacillati</taxon>
        <taxon>Actinomycetota</taxon>
        <taxon>Actinomycetes</taxon>
        <taxon>Micromonosporales</taxon>
        <taxon>Micromonosporaceae</taxon>
        <taxon>Paractinoplanes</taxon>
    </lineage>
</organism>
<reference evidence="3 4" key="1">
    <citation type="submission" date="2022-06" db="EMBL/GenBank/DDBJ databases">
        <title>Actinoplanes abujensis sp. nov., isolated from Nigerian arid soil.</title>
        <authorList>
            <person name="Ding P."/>
        </authorList>
    </citation>
    <scope>NUCLEOTIDE SEQUENCE [LARGE SCALE GENOMIC DNA]</scope>
    <source>
        <strain evidence="4">TRM88002</strain>
    </source>
</reference>
<keyword evidence="3" id="KW-0547">Nucleotide-binding</keyword>
<evidence type="ECO:0000259" key="2">
    <source>
        <dbReference type="Pfam" id="PF13581"/>
    </source>
</evidence>
<evidence type="ECO:0000313" key="3">
    <source>
        <dbReference type="EMBL" id="MCM4084149.1"/>
    </source>
</evidence>
<accession>A0ABT0YDM0</accession>
<dbReference type="SUPFAM" id="SSF55874">
    <property type="entry name" value="ATPase domain of HSP90 chaperone/DNA topoisomerase II/histidine kinase"/>
    <property type="match status" value="1"/>
</dbReference>
<comment type="caution">
    <text evidence="3">The sequence shown here is derived from an EMBL/GenBank/DDBJ whole genome shotgun (WGS) entry which is preliminary data.</text>
</comment>
<dbReference type="Gene3D" id="3.30.565.10">
    <property type="entry name" value="Histidine kinase-like ATPase, C-terminal domain"/>
    <property type="match status" value="1"/>
</dbReference>
<evidence type="ECO:0000313" key="4">
    <source>
        <dbReference type="Proteomes" id="UP001523216"/>
    </source>
</evidence>
<evidence type="ECO:0000256" key="1">
    <source>
        <dbReference type="ARBA" id="ARBA00022527"/>
    </source>
</evidence>
<gene>
    <name evidence="3" type="ORF">LXN57_42095</name>
</gene>
<dbReference type="Proteomes" id="UP001523216">
    <property type="component" value="Unassembled WGS sequence"/>
</dbReference>
<keyword evidence="1" id="KW-0723">Serine/threonine-protein kinase</keyword>
<dbReference type="InterPro" id="IPR003594">
    <property type="entry name" value="HATPase_dom"/>
</dbReference>
<dbReference type="PANTHER" id="PTHR35526:SF3">
    <property type="entry name" value="ANTI-SIGMA-F FACTOR RSBW"/>
    <property type="match status" value="1"/>
</dbReference>
<dbReference type="CDD" id="cd16936">
    <property type="entry name" value="HATPase_RsbW-like"/>
    <property type="match status" value="1"/>
</dbReference>
<dbReference type="RefSeq" id="WP_251803905.1">
    <property type="nucleotide sequence ID" value="NZ_JAMQOL010000072.1"/>
</dbReference>
<protein>
    <submittedName>
        <fullName evidence="3">ATP-binding protein</fullName>
    </submittedName>
</protein>
<keyword evidence="1" id="KW-0418">Kinase</keyword>
<keyword evidence="3" id="KW-0067">ATP-binding</keyword>